<evidence type="ECO:0000313" key="2">
    <source>
        <dbReference type="EMBL" id="MPC21618.1"/>
    </source>
</evidence>
<proteinExistence type="predicted"/>
<dbReference type="AlphaFoldDB" id="A0A5B7DJP5"/>
<dbReference type="OrthoDB" id="7357196at2759"/>
<keyword evidence="3" id="KW-1185">Reference proteome</keyword>
<comment type="caution">
    <text evidence="2">The sequence shown here is derived from an EMBL/GenBank/DDBJ whole genome shotgun (WGS) entry which is preliminary data.</text>
</comment>
<dbReference type="EMBL" id="VSRR010000996">
    <property type="protein sequence ID" value="MPC21618.1"/>
    <property type="molecule type" value="Genomic_DNA"/>
</dbReference>
<name>A0A5B7DJP5_PORTR</name>
<reference evidence="2 3" key="1">
    <citation type="submission" date="2019-05" db="EMBL/GenBank/DDBJ databases">
        <title>Another draft genome of Portunus trituberculatus and its Hox gene families provides insights of decapod evolution.</title>
        <authorList>
            <person name="Jeong J.-H."/>
            <person name="Song I."/>
            <person name="Kim S."/>
            <person name="Choi T."/>
            <person name="Kim D."/>
            <person name="Ryu S."/>
            <person name="Kim W."/>
        </authorList>
    </citation>
    <scope>NUCLEOTIDE SEQUENCE [LARGE SCALE GENOMIC DNA]</scope>
    <source>
        <tissue evidence="2">Muscle</tissue>
    </source>
</reference>
<gene>
    <name evidence="2" type="ORF">E2C01_014607</name>
</gene>
<organism evidence="2 3">
    <name type="scientific">Portunus trituberculatus</name>
    <name type="common">Swimming crab</name>
    <name type="synonym">Neptunus trituberculatus</name>
    <dbReference type="NCBI Taxonomy" id="210409"/>
    <lineage>
        <taxon>Eukaryota</taxon>
        <taxon>Metazoa</taxon>
        <taxon>Ecdysozoa</taxon>
        <taxon>Arthropoda</taxon>
        <taxon>Crustacea</taxon>
        <taxon>Multicrustacea</taxon>
        <taxon>Malacostraca</taxon>
        <taxon>Eumalacostraca</taxon>
        <taxon>Eucarida</taxon>
        <taxon>Decapoda</taxon>
        <taxon>Pleocyemata</taxon>
        <taxon>Brachyura</taxon>
        <taxon>Eubrachyura</taxon>
        <taxon>Portunoidea</taxon>
        <taxon>Portunidae</taxon>
        <taxon>Portuninae</taxon>
        <taxon>Portunus</taxon>
    </lineage>
</organism>
<sequence length="181" mass="20286">MRELKKIQSAPSGSASKVSGKWEFYDCLVFLTAGCEELMSVSESSWQRPTHQQLEGAEELREAGESGPNDCHPVLNLKSNTTELIPELDIVKEEVEEEVTLVKKKVRLSEGMSSEQVMPVRGGTLSCIRQEDEWNTYGRTVANSLRKLPCHVQPYAQKLISDVIFYAQIGQLDLNSKIVTK</sequence>
<dbReference type="Proteomes" id="UP000324222">
    <property type="component" value="Unassembled WGS sequence"/>
</dbReference>
<protein>
    <submittedName>
        <fullName evidence="2">Uncharacterized protein</fullName>
    </submittedName>
</protein>
<accession>A0A5B7DJP5</accession>
<feature type="region of interest" description="Disordered" evidence="1">
    <location>
        <begin position="44"/>
        <end position="72"/>
    </location>
</feature>
<evidence type="ECO:0000313" key="3">
    <source>
        <dbReference type="Proteomes" id="UP000324222"/>
    </source>
</evidence>
<evidence type="ECO:0000256" key="1">
    <source>
        <dbReference type="SAM" id="MobiDB-lite"/>
    </source>
</evidence>